<dbReference type="SUPFAM" id="SSF53383">
    <property type="entry name" value="PLP-dependent transferases"/>
    <property type="match status" value="2"/>
</dbReference>
<keyword evidence="7" id="KW-1185">Reference proteome</keyword>
<proteinExistence type="predicted"/>
<reference evidence="6 7" key="1">
    <citation type="submission" date="2019-03" db="EMBL/GenBank/DDBJ databases">
        <title>Genomic Encyclopedia of Type Strains, Phase IV (KMG-IV): sequencing the most valuable type-strain genomes for metagenomic binning, comparative biology and taxonomic classification.</title>
        <authorList>
            <person name="Goeker M."/>
        </authorList>
    </citation>
    <scope>NUCLEOTIDE SEQUENCE [LARGE SCALE GENOMIC DNA]</scope>
    <source>
        <strain evidence="6 7">DSM 15505</strain>
    </source>
</reference>
<dbReference type="Proteomes" id="UP000295830">
    <property type="component" value="Unassembled WGS sequence"/>
</dbReference>
<evidence type="ECO:0000313" key="7">
    <source>
        <dbReference type="Proteomes" id="UP000295830"/>
    </source>
</evidence>
<name>A0A4R7JTB6_9GAMM</name>
<sequence>MANLDPDDFGSLARFFHEALEAGLEHYRGLEDVPVWQPAPEAAWRAFTGPVPREGQPPEQLLDHFRDYLIPYTNGNLHPGFFGWVHGSGNLYGALGELCSALLNNNLGGRNHIAHAVEAQVIQWSRELFGFPSNSSGLLVSGTSMASVIALAVARQWALGEEVKKEGVQGKGPVLVGYCSTQTHGALVKAFQLLGLGSDALRRVPVRDDHSLDTEALREAIANDRRAGFKPFAIIGTACTVNTGAIDDLADLADICEQEQLWFHVDAAFGAALALLEEYADDLEGLNRADSVGFDFHKWFQVPYAVGGVLVRDAAAHRSTFSEPVEYLETQSLGLEAGAPWPCDLGPELSRGFLALKVWFTFQGVGLENMAASVRKHCRLARELESRVNAADDLELLAPVRSNIVCLRYQPPGANAAVECSEYYLNALNRAIVTQLQLQGVSAPSTTKLDGSLAIRVAIVNHRTEWEHLDQLLHHTRRIGEQLDQCYPALLNPTHWHFMQGGDGRLIVDPVTGLNRYGCSPAPRDHAFTFASSTASSVSRQAYEAAEHYRQQLLHDLVPGDPGKVIPDCFRQLEQRLMQLLGLADLAPSVFLVPSGTDAQLLAVGVAANDSSASWVSVVCMADETGSGTPESVTGRHFDDETCLGVPVTRGERLAGMPSIDYSAVDVHNEAGAIRSPAEMDAAVERHVGTLVRDGYSVILHAMEQSKLGRWCPSRDVMDRLRANYGDKLQIVVDACQLRTDWDDLRSHLADGDILLLTGSKFFTGPPFSGAAVFPDQVCRRITDTPQLPEGLSEYLPSDALGEWASMVPGAEAVVQTGVLLRWRAALAEIERYYAVPDALRIDGLNRFSEQVMSLLREHPLVDPLFESDDEWWARDDFSGRELSNRRSIFPFLVRECAGGAWLDPDRAKKLYQLLNQELETDTLEPLSGDMQQAARQCCHIGQPVPLKGTHTAALRISMGARIVSDGYAAGDSFEHHLEEEIRQIVVILDKIKLCVSQSLV</sequence>
<dbReference type="InterPro" id="IPR002129">
    <property type="entry name" value="PyrdxlP-dep_de-COase"/>
</dbReference>
<keyword evidence="3 5" id="KW-0663">Pyridoxal phosphate</keyword>
<dbReference type="GO" id="GO:0030170">
    <property type="term" value="F:pyridoxal phosphate binding"/>
    <property type="evidence" value="ECO:0007669"/>
    <property type="project" value="InterPro"/>
</dbReference>
<evidence type="ECO:0000256" key="2">
    <source>
        <dbReference type="ARBA" id="ARBA00022793"/>
    </source>
</evidence>
<evidence type="ECO:0000256" key="5">
    <source>
        <dbReference type="PIRSR" id="PIRSR602129-50"/>
    </source>
</evidence>
<dbReference type="PANTHER" id="PTHR11999">
    <property type="entry name" value="GROUP II PYRIDOXAL-5-PHOSPHATE DECARBOXYLASE"/>
    <property type="match status" value="1"/>
</dbReference>
<organism evidence="6 7">
    <name type="scientific">Halospina denitrificans</name>
    <dbReference type="NCBI Taxonomy" id="332522"/>
    <lineage>
        <taxon>Bacteria</taxon>
        <taxon>Pseudomonadati</taxon>
        <taxon>Pseudomonadota</taxon>
        <taxon>Gammaproteobacteria</taxon>
        <taxon>Halospina</taxon>
    </lineage>
</organism>
<keyword evidence="4" id="KW-0456">Lyase</keyword>
<dbReference type="PANTHER" id="PTHR11999:SF70">
    <property type="entry name" value="MIP05841P"/>
    <property type="match status" value="1"/>
</dbReference>
<evidence type="ECO:0000256" key="4">
    <source>
        <dbReference type="ARBA" id="ARBA00023239"/>
    </source>
</evidence>
<dbReference type="Gene3D" id="3.40.640.10">
    <property type="entry name" value="Type I PLP-dependent aspartate aminotransferase-like (Major domain)"/>
    <property type="match status" value="1"/>
</dbReference>
<protein>
    <submittedName>
        <fullName evidence="6">Glutamate/tyrosine decarboxylase-like PLP-dependent enzyme</fullName>
    </submittedName>
</protein>
<evidence type="ECO:0000256" key="1">
    <source>
        <dbReference type="ARBA" id="ARBA00001933"/>
    </source>
</evidence>
<dbReference type="AlphaFoldDB" id="A0A4R7JTB6"/>
<dbReference type="GO" id="GO:0019752">
    <property type="term" value="P:carboxylic acid metabolic process"/>
    <property type="evidence" value="ECO:0007669"/>
    <property type="project" value="InterPro"/>
</dbReference>
<dbReference type="RefSeq" id="WP_133735921.1">
    <property type="nucleotide sequence ID" value="NZ_SOAX01000003.1"/>
</dbReference>
<accession>A0A4R7JTB6</accession>
<dbReference type="InterPro" id="IPR015421">
    <property type="entry name" value="PyrdxlP-dep_Trfase_major"/>
</dbReference>
<gene>
    <name evidence="6" type="ORF">DES49_1657</name>
</gene>
<dbReference type="OrthoDB" id="9803665at2"/>
<dbReference type="GO" id="GO:0006520">
    <property type="term" value="P:amino acid metabolic process"/>
    <property type="evidence" value="ECO:0007669"/>
    <property type="project" value="InterPro"/>
</dbReference>
<dbReference type="InterPro" id="IPR015424">
    <property type="entry name" value="PyrdxlP-dep_Trfase"/>
</dbReference>
<dbReference type="EMBL" id="SOAX01000003">
    <property type="protein sequence ID" value="TDT41561.1"/>
    <property type="molecule type" value="Genomic_DNA"/>
</dbReference>
<dbReference type="PRINTS" id="PR00800">
    <property type="entry name" value="YHDCRBOXLASE"/>
</dbReference>
<keyword evidence="2" id="KW-0210">Decarboxylase</keyword>
<dbReference type="InterPro" id="IPR010977">
    <property type="entry name" value="Aromatic_deC"/>
</dbReference>
<dbReference type="Gene3D" id="3.90.1150.170">
    <property type="match status" value="2"/>
</dbReference>
<comment type="cofactor">
    <cofactor evidence="1 5">
        <name>pyridoxal 5'-phosphate</name>
        <dbReference type="ChEBI" id="CHEBI:597326"/>
    </cofactor>
</comment>
<comment type="caution">
    <text evidence="6">The sequence shown here is derived from an EMBL/GenBank/DDBJ whole genome shotgun (WGS) entry which is preliminary data.</text>
</comment>
<feature type="modified residue" description="N6-(pyridoxal phosphate)lysine" evidence="5">
    <location>
        <position position="298"/>
    </location>
</feature>
<evidence type="ECO:0000256" key="3">
    <source>
        <dbReference type="ARBA" id="ARBA00022898"/>
    </source>
</evidence>
<dbReference type="Pfam" id="PF00282">
    <property type="entry name" value="Pyridoxal_deC"/>
    <property type="match status" value="1"/>
</dbReference>
<evidence type="ECO:0000313" key="6">
    <source>
        <dbReference type="EMBL" id="TDT41561.1"/>
    </source>
</evidence>
<dbReference type="GO" id="GO:0016831">
    <property type="term" value="F:carboxy-lyase activity"/>
    <property type="evidence" value="ECO:0007669"/>
    <property type="project" value="UniProtKB-KW"/>
</dbReference>